<dbReference type="RefSeq" id="WP_166718877.1">
    <property type="nucleotide sequence ID" value="NZ_VWXC01000001.1"/>
</dbReference>
<dbReference type="Pfam" id="PF05135">
    <property type="entry name" value="Phage_connect_1"/>
    <property type="match status" value="1"/>
</dbReference>
<protein>
    <submittedName>
        <fullName evidence="1">Phage gp6-like head-tail connector protein</fullName>
    </submittedName>
</protein>
<dbReference type="EMBL" id="VWXC01000001">
    <property type="protein sequence ID" value="NIG17284.1"/>
    <property type="molecule type" value="Genomic_DNA"/>
</dbReference>
<evidence type="ECO:0000313" key="1">
    <source>
        <dbReference type="EMBL" id="NIG17284.1"/>
    </source>
</evidence>
<proteinExistence type="predicted"/>
<accession>A0ABX0RJK3</accession>
<evidence type="ECO:0000313" key="2">
    <source>
        <dbReference type="Proteomes" id="UP001515780"/>
    </source>
</evidence>
<dbReference type="InterPro" id="IPR006450">
    <property type="entry name" value="Phage_HK97_gp6-like"/>
</dbReference>
<dbReference type="NCBIfam" id="TIGR01560">
    <property type="entry name" value="put_DNA_pack"/>
    <property type="match status" value="1"/>
</dbReference>
<dbReference type="CDD" id="cd08054">
    <property type="entry name" value="gp6"/>
    <property type="match status" value="1"/>
</dbReference>
<dbReference type="Proteomes" id="UP001515780">
    <property type="component" value="Unassembled WGS sequence"/>
</dbReference>
<name>A0ABX0RJK3_9GAMM</name>
<sequence length="109" mass="12162">MIAFVTLDEAKAHLRIDTDDGDDDLQQKIYSASASILDYIQSSRDVLVDDDGEVIEGTNELDRVKMATLLLVGILDAFRNAEDDTMFQQGYLPFTVTSLIYSLRSPTII</sequence>
<comment type="caution">
    <text evidence="1">The sequence shown here is derived from an EMBL/GenBank/DDBJ whole genome shotgun (WGS) entry which is preliminary data.</text>
</comment>
<reference evidence="1 2" key="1">
    <citation type="journal article" date="2019" name="bioRxiv">
        <title>Bacteria contribute to plant secondary compound degradation in a generalist herbivore system.</title>
        <authorList>
            <person name="Francoeur C.B."/>
            <person name="Khadempour L."/>
            <person name="Moreira-Soto R.D."/>
            <person name="Gotting K."/>
            <person name="Book A.J."/>
            <person name="Pinto-Tomas A.A."/>
            <person name="Keefover-Ring K."/>
            <person name="Currie C.R."/>
        </authorList>
    </citation>
    <scope>NUCLEOTIDE SEQUENCE [LARGE SCALE GENOMIC DNA]</scope>
    <source>
        <strain evidence="1">Al-1710</strain>
    </source>
</reference>
<dbReference type="InterPro" id="IPR021146">
    <property type="entry name" value="Phage_gp6-like_head-tail"/>
</dbReference>
<keyword evidence="2" id="KW-1185">Reference proteome</keyword>
<dbReference type="Gene3D" id="1.10.3230.30">
    <property type="entry name" value="Phage gp6-like head-tail connector protein"/>
    <property type="match status" value="1"/>
</dbReference>
<gene>
    <name evidence="1" type="ORF">F3J37_01155</name>
</gene>
<organism evidence="1 2">
    <name type="scientific">Candidatus Pantoea communis</name>
    <dbReference type="NCBI Taxonomy" id="2608354"/>
    <lineage>
        <taxon>Bacteria</taxon>
        <taxon>Pseudomonadati</taxon>
        <taxon>Pseudomonadota</taxon>
        <taxon>Gammaproteobacteria</taxon>
        <taxon>Enterobacterales</taxon>
        <taxon>Erwiniaceae</taxon>
        <taxon>Pantoea</taxon>
    </lineage>
</organism>